<sequence>MKKKVTIVVVIVLVIVLIAACVMWRIGGVETESALGDHQKYVYAYVSSIEGNEVTYMEVDESVAKAAEERAKEKAKAEDGAGSDSTGQGDKSDGGTDSAGQSDKNDGGTDSAGQSDKSGGTGSDEDKSGMGTPPDMDGSSGGDQTPPDMSGASTDIESTEQSGQNQAPSDMGSTSTDTESTEQSGQMQMPPDMDSTEMPQGAPGGMSDMTGETVTTMIPVGVTVHTTSDTTTTFSRLASGDLLKILVETDSDGNEVIEEIWMLQ</sequence>
<reference evidence="3 4" key="1">
    <citation type="submission" date="2010-03" db="EMBL/GenBank/DDBJ databases">
        <title>The genome sequence of Roseburia intestinalis XB6B4.</title>
        <authorList>
            <consortium name="metaHIT consortium -- http://www.metahit.eu/"/>
            <person name="Pajon A."/>
            <person name="Turner K."/>
            <person name="Parkhill J."/>
            <person name="Bernalier A."/>
        </authorList>
    </citation>
    <scope>NUCLEOTIDE SEQUENCE [LARGE SCALE GENOMIC DNA]</scope>
    <source>
        <strain evidence="3 4">XB6B4</strain>
    </source>
</reference>
<dbReference type="Proteomes" id="UP000008953">
    <property type="component" value="Chromosome"/>
</dbReference>
<dbReference type="HOGENOM" id="CLU_111084_0_0_9"/>
<gene>
    <name evidence="3" type="ORF">RO1_26220</name>
</gene>
<feature type="compositionally biased region" description="Polar residues" evidence="1">
    <location>
        <begin position="151"/>
        <end position="168"/>
    </location>
</feature>
<keyword evidence="2" id="KW-1133">Transmembrane helix</keyword>
<evidence type="ECO:0000256" key="2">
    <source>
        <dbReference type="SAM" id="Phobius"/>
    </source>
</evidence>
<evidence type="ECO:0000313" key="3">
    <source>
        <dbReference type="EMBL" id="CBL13072.1"/>
    </source>
</evidence>
<keyword evidence="2" id="KW-0812">Transmembrane</keyword>
<dbReference type="AlphaFoldDB" id="D4L0D2"/>
<evidence type="ECO:0000313" key="4">
    <source>
        <dbReference type="Proteomes" id="UP000008953"/>
    </source>
</evidence>
<evidence type="ECO:0000256" key="1">
    <source>
        <dbReference type="SAM" id="MobiDB-lite"/>
    </source>
</evidence>
<dbReference type="EMBL" id="FP929050">
    <property type="protein sequence ID" value="CBL13072.1"/>
    <property type="molecule type" value="Genomic_DNA"/>
</dbReference>
<accession>D4L0D2</accession>
<protein>
    <submittedName>
        <fullName evidence="3">Uncharacterized protein</fullName>
    </submittedName>
</protein>
<feature type="compositionally biased region" description="Low complexity" evidence="1">
    <location>
        <begin position="169"/>
        <end position="186"/>
    </location>
</feature>
<name>D4L0D2_9FIRM</name>
<dbReference type="KEGG" id="rix:RO1_26220"/>
<dbReference type="PATRIC" id="fig|718255.3.peg.3768"/>
<dbReference type="PROSITE" id="PS51257">
    <property type="entry name" value="PROKAR_LIPOPROTEIN"/>
    <property type="match status" value="1"/>
</dbReference>
<feature type="compositionally biased region" description="Basic and acidic residues" evidence="1">
    <location>
        <begin position="70"/>
        <end position="79"/>
    </location>
</feature>
<dbReference type="RefSeq" id="WP_015521500.1">
    <property type="nucleotide sequence ID" value="NC_021012.1"/>
</dbReference>
<organism evidence="3 4">
    <name type="scientific">Roseburia intestinalis XB6B4</name>
    <dbReference type="NCBI Taxonomy" id="718255"/>
    <lineage>
        <taxon>Bacteria</taxon>
        <taxon>Bacillati</taxon>
        <taxon>Bacillota</taxon>
        <taxon>Clostridia</taxon>
        <taxon>Lachnospirales</taxon>
        <taxon>Lachnospiraceae</taxon>
        <taxon>Roseburia</taxon>
    </lineage>
</organism>
<proteinExistence type="predicted"/>
<keyword evidence="2" id="KW-0472">Membrane</keyword>
<reference evidence="3 4" key="2">
    <citation type="submission" date="2010-03" db="EMBL/GenBank/DDBJ databases">
        <authorList>
            <person name="Pajon A."/>
        </authorList>
    </citation>
    <scope>NUCLEOTIDE SEQUENCE [LARGE SCALE GENOMIC DNA]</scope>
    <source>
        <strain evidence="3 4">XB6B4</strain>
    </source>
</reference>
<feature type="transmembrane region" description="Helical" evidence="2">
    <location>
        <begin position="7"/>
        <end position="26"/>
    </location>
</feature>
<feature type="region of interest" description="Disordered" evidence="1">
    <location>
        <begin position="70"/>
        <end position="205"/>
    </location>
</feature>